<accession>A0A1H4U3N1</accession>
<dbReference type="InterPro" id="IPR010645">
    <property type="entry name" value="MFS_4"/>
</dbReference>
<dbReference type="PANTHER" id="PTHR23537">
    <property type="match status" value="1"/>
</dbReference>
<evidence type="ECO:0000256" key="1">
    <source>
        <dbReference type="SAM" id="Phobius"/>
    </source>
</evidence>
<feature type="transmembrane region" description="Helical" evidence="1">
    <location>
        <begin position="338"/>
        <end position="360"/>
    </location>
</feature>
<dbReference type="Gene3D" id="1.20.1250.20">
    <property type="entry name" value="MFS general substrate transporter like domains"/>
    <property type="match status" value="2"/>
</dbReference>
<dbReference type="OrthoDB" id="9797953at2"/>
<dbReference type="Proteomes" id="UP000183407">
    <property type="component" value="Unassembled WGS sequence"/>
</dbReference>
<feature type="transmembrane region" description="Helical" evidence="1">
    <location>
        <begin position="366"/>
        <end position="384"/>
    </location>
</feature>
<gene>
    <name evidence="2" type="ORF">SAMN04490220_2162</name>
</gene>
<dbReference type="GO" id="GO:0005886">
    <property type="term" value="C:plasma membrane"/>
    <property type="evidence" value="ECO:0007669"/>
    <property type="project" value="TreeGrafter"/>
</dbReference>
<feature type="transmembrane region" description="Helical" evidence="1">
    <location>
        <begin position="146"/>
        <end position="171"/>
    </location>
</feature>
<feature type="transmembrane region" description="Helical" evidence="1">
    <location>
        <begin position="281"/>
        <end position="301"/>
    </location>
</feature>
<feature type="transmembrane region" description="Helical" evidence="1">
    <location>
        <begin position="61"/>
        <end position="81"/>
    </location>
</feature>
<feature type="transmembrane region" description="Helical" evidence="1">
    <location>
        <begin position="20"/>
        <end position="41"/>
    </location>
</feature>
<organism evidence="2 3">
    <name type="scientific">Rhodococcus jostii</name>
    <dbReference type="NCBI Taxonomy" id="132919"/>
    <lineage>
        <taxon>Bacteria</taxon>
        <taxon>Bacillati</taxon>
        <taxon>Actinomycetota</taxon>
        <taxon>Actinomycetes</taxon>
        <taxon>Mycobacteriales</taxon>
        <taxon>Nocardiaceae</taxon>
        <taxon>Rhodococcus</taxon>
    </lineage>
</organism>
<feature type="transmembrane region" description="Helical" evidence="1">
    <location>
        <begin position="256"/>
        <end position="274"/>
    </location>
</feature>
<evidence type="ECO:0000313" key="2">
    <source>
        <dbReference type="EMBL" id="SEC63363.1"/>
    </source>
</evidence>
<keyword evidence="1" id="KW-0472">Membrane</keyword>
<proteinExistence type="predicted"/>
<feature type="transmembrane region" description="Helical" evidence="1">
    <location>
        <begin position="88"/>
        <end position="106"/>
    </location>
</feature>
<reference evidence="3" key="1">
    <citation type="submission" date="2016-10" db="EMBL/GenBank/DDBJ databases">
        <authorList>
            <person name="Varghese N."/>
        </authorList>
    </citation>
    <scope>NUCLEOTIDE SEQUENCE [LARGE SCALE GENOMIC DNA]</scope>
    <source>
        <strain evidence="3">DSM 44719</strain>
    </source>
</reference>
<feature type="transmembrane region" description="Helical" evidence="1">
    <location>
        <begin position="307"/>
        <end position="326"/>
    </location>
</feature>
<dbReference type="InterPro" id="IPR036259">
    <property type="entry name" value="MFS_trans_sf"/>
</dbReference>
<feature type="transmembrane region" description="Helical" evidence="1">
    <location>
        <begin position="112"/>
        <end position="134"/>
    </location>
</feature>
<keyword evidence="1" id="KW-1133">Transmembrane helix</keyword>
<name>A0A1H4U3N1_RHOJO</name>
<protein>
    <submittedName>
        <fullName evidence="2">Predicted arabinose efflux permease, MFS family</fullName>
    </submittedName>
</protein>
<dbReference type="Pfam" id="PF06779">
    <property type="entry name" value="MFS_4"/>
    <property type="match status" value="1"/>
</dbReference>
<dbReference type="EMBL" id="FNTL01000004">
    <property type="protein sequence ID" value="SEC63363.1"/>
    <property type="molecule type" value="Genomic_DNA"/>
</dbReference>
<dbReference type="PANTHER" id="PTHR23537:SF1">
    <property type="entry name" value="SUGAR TRANSPORTER"/>
    <property type="match status" value="1"/>
</dbReference>
<dbReference type="RefSeq" id="WP_073363174.1">
    <property type="nucleotide sequence ID" value="NZ_FNTL01000004.1"/>
</dbReference>
<sequence>MNAVGSADELVRFRMPTSPWVTVGQVGAALAASMGIGRFVYTPVLPLMEAHAGLTPSAGAALATANYLGYLIGALAGIVLPALVRSAAVMRLSLLVLTATLALMPVTSNETVWGVLRCVAGISSAMVFVIAVSAMHAHLSRHAAQLSGWAFGGIGAGIALSGLVVLVLRSMSTWGSVWWAAAVLTLICTLAAWTLTPEHTPTTPVRGRRKSDKQGNRRFSAIFVSYSLEGVGYIIAGTFLVAAITQTAGSIAGSSAWVLVGLAALPSGPLWALLSRRWSRPTLLVIALIVQAAGIALPAMAGGIGPALISAFLFGGTFLGISQMSLTIGAHLQFPRAVAILTTGYSLGQIAGPLIVTPLLSDGYHLALLVASGIVLAAALAAAAPNVRSRRRVTVD</sequence>
<keyword evidence="1" id="KW-0812">Transmembrane</keyword>
<feature type="transmembrane region" description="Helical" evidence="1">
    <location>
        <begin position="219"/>
        <end position="244"/>
    </location>
</feature>
<dbReference type="SUPFAM" id="SSF103473">
    <property type="entry name" value="MFS general substrate transporter"/>
    <property type="match status" value="1"/>
</dbReference>
<dbReference type="AlphaFoldDB" id="A0A1H4U3N1"/>
<feature type="transmembrane region" description="Helical" evidence="1">
    <location>
        <begin position="177"/>
        <end position="198"/>
    </location>
</feature>
<evidence type="ECO:0000313" key="3">
    <source>
        <dbReference type="Proteomes" id="UP000183407"/>
    </source>
</evidence>